<feature type="non-terminal residue" evidence="1">
    <location>
        <position position="189"/>
    </location>
</feature>
<evidence type="ECO:0000313" key="1">
    <source>
        <dbReference type="EMBL" id="KAK3680927.1"/>
    </source>
</evidence>
<protein>
    <submittedName>
        <fullName evidence="1">Uncharacterized protein</fullName>
    </submittedName>
</protein>
<evidence type="ECO:0000313" key="2">
    <source>
        <dbReference type="Proteomes" id="UP001270362"/>
    </source>
</evidence>
<gene>
    <name evidence="1" type="ORF">B0T22DRAFT_445929</name>
</gene>
<dbReference type="AlphaFoldDB" id="A0AAE1C741"/>
<reference evidence="1" key="2">
    <citation type="submission" date="2023-06" db="EMBL/GenBank/DDBJ databases">
        <authorList>
            <consortium name="Lawrence Berkeley National Laboratory"/>
            <person name="Haridas S."/>
            <person name="Hensen N."/>
            <person name="Bonometti L."/>
            <person name="Westerberg I."/>
            <person name="Brannstrom I.O."/>
            <person name="Guillou S."/>
            <person name="Cros-Aarteil S."/>
            <person name="Calhoun S."/>
            <person name="Kuo A."/>
            <person name="Mondo S."/>
            <person name="Pangilinan J."/>
            <person name="Riley R."/>
            <person name="Labutti K."/>
            <person name="Andreopoulos B."/>
            <person name="Lipzen A."/>
            <person name="Chen C."/>
            <person name="Yanf M."/>
            <person name="Daum C."/>
            <person name="Ng V."/>
            <person name="Clum A."/>
            <person name="Steindorff A."/>
            <person name="Ohm R."/>
            <person name="Martin F."/>
            <person name="Silar P."/>
            <person name="Natvig D."/>
            <person name="Lalanne C."/>
            <person name="Gautier V."/>
            <person name="Ament-Velasquez S.L."/>
            <person name="Kruys A."/>
            <person name="Hutchinson M.I."/>
            <person name="Powell A.J."/>
            <person name="Barry K."/>
            <person name="Miller A.N."/>
            <person name="Grigoriev I.V."/>
            <person name="Debuchy R."/>
            <person name="Gladieux P."/>
            <person name="Thoren M.H."/>
            <person name="Johannesson H."/>
        </authorList>
    </citation>
    <scope>NUCLEOTIDE SEQUENCE</scope>
    <source>
        <strain evidence="1">CBS 314.62</strain>
    </source>
</reference>
<dbReference type="Proteomes" id="UP001270362">
    <property type="component" value="Unassembled WGS sequence"/>
</dbReference>
<proteinExistence type="predicted"/>
<reference evidence="1" key="1">
    <citation type="journal article" date="2023" name="Mol. Phylogenet. Evol.">
        <title>Genome-scale phylogeny and comparative genomics of the fungal order Sordariales.</title>
        <authorList>
            <person name="Hensen N."/>
            <person name="Bonometti L."/>
            <person name="Westerberg I."/>
            <person name="Brannstrom I.O."/>
            <person name="Guillou S."/>
            <person name="Cros-Aarteil S."/>
            <person name="Calhoun S."/>
            <person name="Haridas S."/>
            <person name="Kuo A."/>
            <person name="Mondo S."/>
            <person name="Pangilinan J."/>
            <person name="Riley R."/>
            <person name="LaButti K."/>
            <person name="Andreopoulos B."/>
            <person name="Lipzen A."/>
            <person name="Chen C."/>
            <person name="Yan M."/>
            <person name="Daum C."/>
            <person name="Ng V."/>
            <person name="Clum A."/>
            <person name="Steindorff A."/>
            <person name="Ohm R.A."/>
            <person name="Martin F."/>
            <person name="Silar P."/>
            <person name="Natvig D.O."/>
            <person name="Lalanne C."/>
            <person name="Gautier V."/>
            <person name="Ament-Velasquez S.L."/>
            <person name="Kruys A."/>
            <person name="Hutchinson M.I."/>
            <person name="Powell A.J."/>
            <person name="Barry K."/>
            <person name="Miller A.N."/>
            <person name="Grigoriev I.V."/>
            <person name="Debuchy R."/>
            <person name="Gladieux P."/>
            <person name="Hiltunen Thoren M."/>
            <person name="Johannesson H."/>
        </authorList>
    </citation>
    <scope>NUCLEOTIDE SEQUENCE</scope>
    <source>
        <strain evidence="1">CBS 314.62</strain>
    </source>
</reference>
<accession>A0AAE1C741</accession>
<keyword evidence="2" id="KW-1185">Reference proteome</keyword>
<sequence>MDPISAIGSASGILSFVTFGVTPVKGGVEMYKSGSLEENATLEDVITKMREFDSRMIPPNDDLLQGDDKQLCDLAKHSMKVSGDLLRHLEKMKVDTSTGSKVKIMWKSLAISGKALVHGKEKDELEKDLSSCQQRLTTALVYLTRVSVGEIASSVEANRQTLGELLESLETLKKELQLPTRIDLLGDLV</sequence>
<dbReference type="EMBL" id="JAULSO010000009">
    <property type="protein sequence ID" value="KAK3680927.1"/>
    <property type="molecule type" value="Genomic_DNA"/>
</dbReference>
<name>A0AAE1C741_9PEZI</name>
<comment type="caution">
    <text evidence="1">The sequence shown here is derived from an EMBL/GenBank/DDBJ whole genome shotgun (WGS) entry which is preliminary data.</text>
</comment>
<organism evidence="1 2">
    <name type="scientific">Podospora appendiculata</name>
    <dbReference type="NCBI Taxonomy" id="314037"/>
    <lineage>
        <taxon>Eukaryota</taxon>
        <taxon>Fungi</taxon>
        <taxon>Dikarya</taxon>
        <taxon>Ascomycota</taxon>
        <taxon>Pezizomycotina</taxon>
        <taxon>Sordariomycetes</taxon>
        <taxon>Sordariomycetidae</taxon>
        <taxon>Sordariales</taxon>
        <taxon>Podosporaceae</taxon>
        <taxon>Podospora</taxon>
    </lineage>
</organism>